<protein>
    <submittedName>
        <fullName evidence="1">Uncharacterized protein</fullName>
    </submittedName>
</protein>
<dbReference type="Proteomes" id="UP000765509">
    <property type="component" value="Unassembled WGS sequence"/>
</dbReference>
<evidence type="ECO:0000313" key="1">
    <source>
        <dbReference type="EMBL" id="MBW0461092.1"/>
    </source>
</evidence>
<dbReference type="AlphaFoldDB" id="A0A9Q3B9D1"/>
<sequence>MFGNCGMRRLRSFLKDRIGNNISKRLTDSINDSADCLVVKSLRRSDFLPMEHVTKPMGIVVIYLQQEKGWLFYIPTTNKLVPSAWAEFLDSRGITNILFKGPPEGNPNNMQEPKMGLPFILNSLELRHFENEETFMMQEKMAETITEPKGKIPRSYREAMSGSEKGEWTSAIRKELKNM</sequence>
<gene>
    <name evidence="1" type="ORF">O181_000807</name>
</gene>
<proteinExistence type="predicted"/>
<reference evidence="1" key="1">
    <citation type="submission" date="2021-03" db="EMBL/GenBank/DDBJ databases">
        <title>Draft genome sequence of rust myrtle Austropuccinia psidii MF-1, a brazilian biotype.</title>
        <authorList>
            <person name="Quecine M.C."/>
            <person name="Pachon D.M.R."/>
            <person name="Bonatelli M.L."/>
            <person name="Correr F.H."/>
            <person name="Franceschini L.M."/>
            <person name="Leite T.F."/>
            <person name="Margarido G.R.A."/>
            <person name="Almeida C.A."/>
            <person name="Ferrarezi J.A."/>
            <person name="Labate C.A."/>
        </authorList>
    </citation>
    <scope>NUCLEOTIDE SEQUENCE</scope>
    <source>
        <strain evidence="1">MF-1</strain>
    </source>
</reference>
<name>A0A9Q3B9D1_9BASI</name>
<keyword evidence="2" id="KW-1185">Reference proteome</keyword>
<accession>A0A9Q3B9D1</accession>
<organism evidence="1 2">
    <name type="scientific">Austropuccinia psidii MF-1</name>
    <dbReference type="NCBI Taxonomy" id="1389203"/>
    <lineage>
        <taxon>Eukaryota</taxon>
        <taxon>Fungi</taxon>
        <taxon>Dikarya</taxon>
        <taxon>Basidiomycota</taxon>
        <taxon>Pucciniomycotina</taxon>
        <taxon>Pucciniomycetes</taxon>
        <taxon>Pucciniales</taxon>
        <taxon>Sphaerophragmiaceae</taxon>
        <taxon>Austropuccinia</taxon>
    </lineage>
</organism>
<dbReference type="EMBL" id="AVOT02000103">
    <property type="protein sequence ID" value="MBW0461092.1"/>
    <property type="molecule type" value="Genomic_DNA"/>
</dbReference>
<comment type="caution">
    <text evidence="1">The sequence shown here is derived from an EMBL/GenBank/DDBJ whole genome shotgun (WGS) entry which is preliminary data.</text>
</comment>
<evidence type="ECO:0000313" key="2">
    <source>
        <dbReference type="Proteomes" id="UP000765509"/>
    </source>
</evidence>